<sequence length="223" mass="23921">MLFISTKGKKRHHTSHRFFHKTSCIFRWTQESLPAGTAAADSRTQRPGYRTIYGGARRKGARFFSPALPRALTRDSQPGGLAGGGDGPTRRGEPTEPRSGWRGGGGSPAPAARSSRRRCLRCEPREQVPLTLGLSTRTRTRKTGRAPAEGAPRGAGPGALPPPPLPLLRCCRQRHRLRGEGARVPGRAGDADLAPGRRSATCCSPASCCCCSPLARCLEYVLS</sequence>
<feature type="region of interest" description="Disordered" evidence="1">
    <location>
        <begin position="130"/>
        <end position="162"/>
    </location>
</feature>
<organism evidence="2 3">
    <name type="scientific">Equus przewalskii</name>
    <name type="common">Przewalski's horse</name>
    <name type="synonym">Equus caballus przewalskii</name>
    <dbReference type="NCBI Taxonomy" id="9798"/>
    <lineage>
        <taxon>Eukaryota</taxon>
        <taxon>Metazoa</taxon>
        <taxon>Chordata</taxon>
        <taxon>Craniata</taxon>
        <taxon>Vertebrata</taxon>
        <taxon>Euteleostomi</taxon>
        <taxon>Mammalia</taxon>
        <taxon>Eutheria</taxon>
        <taxon>Laurasiatheria</taxon>
        <taxon>Perissodactyla</taxon>
        <taxon>Equidae</taxon>
        <taxon>Equus</taxon>
    </lineage>
</organism>
<evidence type="ECO:0000313" key="3">
    <source>
        <dbReference type="RefSeq" id="XP_070488529.1"/>
    </source>
</evidence>
<protein>
    <submittedName>
        <fullName evidence="3">Uncharacterized protein</fullName>
    </submittedName>
</protein>
<reference evidence="3" key="1">
    <citation type="submission" date="2025-08" db="UniProtKB">
        <authorList>
            <consortium name="RefSeq"/>
        </authorList>
    </citation>
    <scope>IDENTIFICATION</scope>
    <source>
        <tissue evidence="3">Blood</tissue>
    </source>
</reference>
<dbReference type="GeneID" id="139085357"/>
<accession>A0ABM4QGF8</accession>
<keyword evidence="2" id="KW-1185">Reference proteome</keyword>
<dbReference type="Proteomes" id="UP001652662">
    <property type="component" value="Chromosome 8"/>
</dbReference>
<gene>
    <name evidence="3" type="primary">LOC139085357</name>
</gene>
<feature type="region of interest" description="Disordered" evidence="1">
    <location>
        <begin position="68"/>
        <end position="118"/>
    </location>
</feature>
<dbReference type="RefSeq" id="XP_070488529.1">
    <property type="nucleotide sequence ID" value="XM_070632428.1"/>
</dbReference>
<evidence type="ECO:0000256" key="1">
    <source>
        <dbReference type="SAM" id="MobiDB-lite"/>
    </source>
</evidence>
<name>A0ABM4QGF8_EQUPR</name>
<evidence type="ECO:0000313" key="2">
    <source>
        <dbReference type="Proteomes" id="UP001652662"/>
    </source>
</evidence>
<proteinExistence type="predicted"/>
<feature type="compositionally biased region" description="Low complexity" evidence="1">
    <location>
        <begin position="145"/>
        <end position="154"/>
    </location>
</feature>